<dbReference type="RefSeq" id="WP_344708827.1">
    <property type="nucleotide sequence ID" value="NZ_BAAAZD010000001.1"/>
</dbReference>
<dbReference type="PANTHER" id="PTHR41523">
    <property type="entry name" value="TWO-COMPONENT SYSTEM SENSOR PROTEIN"/>
    <property type="match status" value="1"/>
</dbReference>
<keyword evidence="9" id="KW-1133">Transmembrane helix</keyword>
<dbReference type="InterPro" id="IPR011495">
    <property type="entry name" value="Sig_transdc_His_kin_sub2_dim/P"/>
</dbReference>
<reference evidence="12" key="1">
    <citation type="journal article" date="2019" name="Int. J. Syst. Evol. Microbiol.">
        <title>The Global Catalogue of Microorganisms (GCM) 10K type strain sequencing project: providing services to taxonomists for standard genome sequencing and annotation.</title>
        <authorList>
            <consortium name="The Broad Institute Genomics Platform"/>
            <consortium name="The Broad Institute Genome Sequencing Center for Infectious Disease"/>
            <person name="Wu L."/>
            <person name="Ma J."/>
        </authorList>
    </citation>
    <scope>NUCLEOTIDE SEQUENCE [LARGE SCALE GENOMIC DNA]</scope>
    <source>
        <strain evidence="12">JCM 16603</strain>
    </source>
</reference>
<evidence type="ECO:0000256" key="5">
    <source>
        <dbReference type="ARBA" id="ARBA00022741"/>
    </source>
</evidence>
<feature type="coiled-coil region" evidence="8">
    <location>
        <begin position="235"/>
        <end position="262"/>
    </location>
</feature>
<keyword evidence="7" id="KW-0067">ATP-binding</keyword>
<evidence type="ECO:0000313" key="12">
    <source>
        <dbReference type="Proteomes" id="UP001501310"/>
    </source>
</evidence>
<evidence type="ECO:0000256" key="1">
    <source>
        <dbReference type="ARBA" id="ARBA00000085"/>
    </source>
</evidence>
<evidence type="ECO:0000256" key="6">
    <source>
        <dbReference type="ARBA" id="ARBA00022777"/>
    </source>
</evidence>
<evidence type="ECO:0000256" key="3">
    <source>
        <dbReference type="ARBA" id="ARBA00022553"/>
    </source>
</evidence>
<evidence type="ECO:0000256" key="2">
    <source>
        <dbReference type="ARBA" id="ARBA00012438"/>
    </source>
</evidence>
<comment type="caution">
    <text evidence="11">The sequence shown here is derived from an EMBL/GenBank/DDBJ whole genome shotgun (WGS) entry which is preliminary data.</text>
</comment>
<feature type="transmembrane region" description="Helical" evidence="9">
    <location>
        <begin position="193"/>
        <end position="218"/>
    </location>
</feature>
<keyword evidence="3" id="KW-0597">Phosphoprotein</keyword>
<evidence type="ECO:0000259" key="10">
    <source>
        <dbReference type="SMART" id="SM00387"/>
    </source>
</evidence>
<keyword evidence="12" id="KW-1185">Reference proteome</keyword>
<evidence type="ECO:0000256" key="4">
    <source>
        <dbReference type="ARBA" id="ARBA00022679"/>
    </source>
</evidence>
<dbReference type="SUPFAM" id="SSF55874">
    <property type="entry name" value="ATPase domain of HSP90 chaperone/DNA topoisomerase II/histidine kinase"/>
    <property type="match status" value="1"/>
</dbReference>
<proteinExistence type="predicted"/>
<keyword evidence="5" id="KW-0547">Nucleotide-binding</keyword>
<keyword evidence="4" id="KW-0808">Transferase</keyword>
<evidence type="ECO:0000256" key="8">
    <source>
        <dbReference type="SAM" id="Coils"/>
    </source>
</evidence>
<dbReference type="InterPro" id="IPR003594">
    <property type="entry name" value="HATPase_dom"/>
</dbReference>
<dbReference type="Proteomes" id="UP001501310">
    <property type="component" value="Unassembled WGS sequence"/>
</dbReference>
<keyword evidence="9" id="KW-0472">Membrane</keyword>
<dbReference type="Gene3D" id="3.30.450.20">
    <property type="entry name" value="PAS domain"/>
    <property type="match status" value="1"/>
</dbReference>
<evidence type="ECO:0000313" key="11">
    <source>
        <dbReference type="EMBL" id="GAA3999916.1"/>
    </source>
</evidence>
<evidence type="ECO:0000256" key="9">
    <source>
        <dbReference type="SAM" id="Phobius"/>
    </source>
</evidence>
<dbReference type="CDD" id="cd16936">
    <property type="entry name" value="HATPase_RsbW-like"/>
    <property type="match status" value="1"/>
</dbReference>
<dbReference type="SMART" id="SM00387">
    <property type="entry name" value="HATPase_c"/>
    <property type="match status" value="1"/>
</dbReference>
<dbReference type="Gene3D" id="3.30.565.10">
    <property type="entry name" value="Histidine kinase-like ATPase, C-terminal domain"/>
    <property type="match status" value="1"/>
</dbReference>
<keyword evidence="6" id="KW-0418">Kinase</keyword>
<dbReference type="PANTHER" id="PTHR41523:SF8">
    <property type="entry name" value="ETHYLENE RESPONSE SENSOR PROTEIN"/>
    <property type="match status" value="1"/>
</dbReference>
<dbReference type="Pfam" id="PF07568">
    <property type="entry name" value="HisKA_2"/>
    <property type="match status" value="1"/>
</dbReference>
<keyword evidence="8" id="KW-0175">Coiled coil</keyword>
<dbReference type="CDD" id="cd19410">
    <property type="entry name" value="HK9-like_sensor"/>
    <property type="match status" value="1"/>
</dbReference>
<feature type="domain" description="Histidine kinase/HSP90-like ATPase" evidence="10">
    <location>
        <begin position="358"/>
        <end position="456"/>
    </location>
</feature>
<dbReference type="EMBL" id="BAAAZD010000001">
    <property type="protein sequence ID" value="GAA3999916.1"/>
    <property type="molecule type" value="Genomic_DNA"/>
</dbReference>
<dbReference type="Pfam" id="PF02518">
    <property type="entry name" value="HATPase_c"/>
    <property type="match status" value="1"/>
</dbReference>
<sequence length="458" mass="49925">MQTSSLKREHDNPARGRLALGIVIGLIVGFLALFAILGMTMWLGERSNSIFQASDVQRGTRTAAVELRDALRTAESSQRGYLLTGNEIYLAPYDTAKARALQHLSDLAQRLETGSEPPPYLPRLHQAVAEKFREMDESVALKRSGADTEALSVIRSNRGKALMDEINVYLYGAMLDVDEKSTLSQLEQQDNAAMLRLVSIIATIVIILVVAAVTLNVLRNRREITQARDEVRAINVTLEERVERRTEELARARERAELLLAEVNHRVSNSLQLVAALVTMQAKTVTDEAARGALKETESRIQAISQIHKSLYTSNDVTSVALNDYLSVMLENLGRAMNKDGHSARLTSALDPISLPTDQSISLGVIATELVTNAFKYAYPAGQSGEIRVMLRMLKEGRAELVVQDDGIGVGASSRPGGTGLGSKIVAAMAAGLKTKVEYIDRTPGTAARMTFSTLQPA</sequence>
<dbReference type="EC" id="2.7.13.3" evidence="2"/>
<comment type="catalytic activity">
    <reaction evidence="1">
        <text>ATP + protein L-histidine = ADP + protein N-phospho-L-histidine.</text>
        <dbReference type="EC" id="2.7.13.3"/>
    </reaction>
</comment>
<gene>
    <name evidence="11" type="ORF">GCM10022211_07570</name>
</gene>
<protein>
    <recommendedName>
        <fullName evidence="2">histidine kinase</fullName>
        <ecNumber evidence="2">2.7.13.3</ecNumber>
    </recommendedName>
</protein>
<feature type="transmembrane region" description="Helical" evidence="9">
    <location>
        <begin position="20"/>
        <end position="43"/>
    </location>
</feature>
<dbReference type="InterPro" id="IPR036890">
    <property type="entry name" value="HATPase_C_sf"/>
</dbReference>
<name>A0ABP7RN51_9SPHN</name>
<keyword evidence="9" id="KW-0812">Transmembrane</keyword>
<dbReference type="Pfam" id="PF05227">
    <property type="entry name" value="CHASE3"/>
    <property type="match status" value="1"/>
</dbReference>
<evidence type="ECO:0000256" key="7">
    <source>
        <dbReference type="ARBA" id="ARBA00022840"/>
    </source>
</evidence>
<dbReference type="InterPro" id="IPR007891">
    <property type="entry name" value="CHASE3"/>
</dbReference>
<accession>A0ABP7RN51</accession>
<organism evidence="11 12">
    <name type="scientific">Sphingomonas humi</name>
    <dbReference type="NCBI Taxonomy" id="335630"/>
    <lineage>
        <taxon>Bacteria</taxon>
        <taxon>Pseudomonadati</taxon>
        <taxon>Pseudomonadota</taxon>
        <taxon>Alphaproteobacteria</taxon>
        <taxon>Sphingomonadales</taxon>
        <taxon>Sphingomonadaceae</taxon>
        <taxon>Sphingomonas</taxon>
    </lineage>
</organism>